<evidence type="ECO:0000259" key="2">
    <source>
        <dbReference type="Pfam" id="PF14551"/>
    </source>
</evidence>
<dbReference type="InterPro" id="IPR027925">
    <property type="entry name" value="MCM_N"/>
</dbReference>
<organism evidence="3 4">
    <name type="scientific">Steinernema carpocapsae</name>
    <name type="common">Entomopathogenic nematode</name>
    <dbReference type="NCBI Taxonomy" id="34508"/>
    <lineage>
        <taxon>Eukaryota</taxon>
        <taxon>Metazoa</taxon>
        <taxon>Ecdysozoa</taxon>
        <taxon>Nematoda</taxon>
        <taxon>Chromadorea</taxon>
        <taxon>Rhabditida</taxon>
        <taxon>Tylenchina</taxon>
        <taxon>Panagrolaimomorpha</taxon>
        <taxon>Strongyloidoidea</taxon>
        <taxon>Steinernematidae</taxon>
        <taxon>Steinernema</taxon>
    </lineage>
</organism>
<dbReference type="Pfam" id="PF14551">
    <property type="entry name" value="MCM_N"/>
    <property type="match status" value="1"/>
</dbReference>
<evidence type="ECO:0000256" key="1">
    <source>
        <dbReference type="SAM" id="MobiDB-lite"/>
    </source>
</evidence>
<dbReference type="Proteomes" id="UP000298663">
    <property type="component" value="Unassembled WGS sequence"/>
</dbReference>
<dbReference type="OrthoDB" id="5853596at2759"/>
<proteinExistence type="predicted"/>
<dbReference type="SUPFAM" id="SSF50249">
    <property type="entry name" value="Nucleic acid-binding proteins"/>
    <property type="match status" value="1"/>
</dbReference>
<reference evidence="3 4" key="2">
    <citation type="journal article" date="2019" name="G3 (Bethesda)">
        <title>Hybrid Assembly of the Genome of the Entomopathogenic Nematode Steinernema carpocapsae Identifies the X-Chromosome.</title>
        <authorList>
            <person name="Serra L."/>
            <person name="Macchietto M."/>
            <person name="Macias-Munoz A."/>
            <person name="McGill C.J."/>
            <person name="Rodriguez I.M."/>
            <person name="Rodriguez B."/>
            <person name="Murad R."/>
            <person name="Mortazavi A."/>
        </authorList>
    </citation>
    <scope>NUCLEOTIDE SEQUENCE [LARGE SCALE GENOMIC DNA]</scope>
    <source>
        <strain evidence="3 4">ALL</strain>
    </source>
</reference>
<dbReference type="Gene3D" id="3.30.1640.10">
    <property type="entry name" value="mini-chromosome maintenance (MCM) complex, chain A, domain 1"/>
    <property type="match status" value="1"/>
</dbReference>
<gene>
    <name evidence="3" type="ORF">L596_023409</name>
</gene>
<sequence length="120" mass="14252">MSNFDNPGLYYQERFYANDAIPDEGQEMVAEYKQSILQFKKFLHEFNREGHGLFYREQLKRNYNLKQYNIDVCLNDLKTYDEGIATKLRSQPPVSCQLSKKRPSKSPMRSPAHDPRRMKL</sequence>
<dbReference type="STRING" id="34508.A0A4U5MDL6"/>
<evidence type="ECO:0000313" key="4">
    <source>
        <dbReference type="Proteomes" id="UP000298663"/>
    </source>
</evidence>
<dbReference type="InterPro" id="IPR012340">
    <property type="entry name" value="NA-bd_OB-fold"/>
</dbReference>
<accession>A0A4U5MDL6</accession>
<dbReference type="AlphaFoldDB" id="A0A4U5MDL6"/>
<comment type="caution">
    <text evidence="3">The sequence shown here is derived from an EMBL/GenBank/DDBJ whole genome shotgun (WGS) entry which is preliminary data.</text>
</comment>
<feature type="domain" description="MCM N-terminal" evidence="2">
    <location>
        <begin position="38"/>
        <end position="92"/>
    </location>
</feature>
<evidence type="ECO:0000313" key="3">
    <source>
        <dbReference type="EMBL" id="TKR67224.1"/>
    </source>
</evidence>
<dbReference type="EMBL" id="AZBU02000008">
    <property type="protein sequence ID" value="TKR67224.1"/>
    <property type="molecule type" value="Genomic_DNA"/>
</dbReference>
<name>A0A4U5MDL6_STECR</name>
<feature type="compositionally biased region" description="Basic and acidic residues" evidence="1">
    <location>
        <begin position="111"/>
        <end position="120"/>
    </location>
</feature>
<protein>
    <recommendedName>
        <fullName evidence="2">MCM N-terminal domain-containing protein</fullName>
    </recommendedName>
</protein>
<keyword evidence="4" id="KW-1185">Reference proteome</keyword>
<feature type="region of interest" description="Disordered" evidence="1">
    <location>
        <begin position="91"/>
        <end position="120"/>
    </location>
</feature>
<reference evidence="3 4" key="1">
    <citation type="journal article" date="2015" name="Genome Biol.">
        <title>Comparative genomics of Steinernema reveals deeply conserved gene regulatory networks.</title>
        <authorList>
            <person name="Dillman A.R."/>
            <person name="Macchietto M."/>
            <person name="Porter C.F."/>
            <person name="Rogers A."/>
            <person name="Williams B."/>
            <person name="Antoshechkin I."/>
            <person name="Lee M.M."/>
            <person name="Goodwin Z."/>
            <person name="Lu X."/>
            <person name="Lewis E.E."/>
            <person name="Goodrich-Blair H."/>
            <person name="Stock S.P."/>
            <person name="Adams B.J."/>
            <person name="Sternberg P.W."/>
            <person name="Mortazavi A."/>
        </authorList>
    </citation>
    <scope>NUCLEOTIDE SEQUENCE [LARGE SCALE GENOMIC DNA]</scope>
    <source>
        <strain evidence="3 4">ALL</strain>
    </source>
</reference>